<sequence>MNVKRINIVIPNLTCLRNLKTINRKTNEKFGNMFQNEVEFWTIDVNHRELFPVQQLVRRLVNLNERADDLT</sequence>
<gene>
    <name evidence="1" type="ORF">DJ69_12955</name>
</gene>
<dbReference type="Proteomes" id="UP000222824">
    <property type="component" value="Unassembled WGS sequence"/>
</dbReference>
<protein>
    <submittedName>
        <fullName evidence="1">Uncharacterized protein</fullName>
    </submittedName>
</protein>
<evidence type="ECO:0000313" key="1">
    <source>
        <dbReference type="EMBL" id="PHQ38254.1"/>
    </source>
</evidence>
<dbReference type="EMBL" id="NHOA01000113">
    <property type="protein sequence ID" value="PHQ38254.1"/>
    <property type="molecule type" value="Genomic_DNA"/>
</dbReference>
<comment type="caution">
    <text evidence="1">The sequence shown here is derived from an EMBL/GenBank/DDBJ whole genome shotgun (WGS) entry which is preliminary data.</text>
</comment>
<evidence type="ECO:0000313" key="2">
    <source>
        <dbReference type="Proteomes" id="UP000222824"/>
    </source>
</evidence>
<reference evidence="1 2" key="1">
    <citation type="journal article" date="2014" name="Front. Microbiol.">
        <title>Population and genomic analysis of the genus Halorubrum.</title>
        <authorList>
            <person name="Fullmer M.S."/>
            <person name="Soucy S.M."/>
            <person name="Swithers K.S."/>
            <person name="Makkay A.M."/>
            <person name="Wheeler R."/>
            <person name="Ventosa A."/>
            <person name="Gogarten J.P."/>
            <person name="Papke R.T."/>
        </authorList>
    </citation>
    <scope>NUCLEOTIDE SEQUENCE [LARGE SCALE GENOMIC DNA]</scope>
    <source>
        <strain evidence="1 2">C49</strain>
    </source>
</reference>
<dbReference type="AlphaFoldDB" id="A0A2G1WGZ1"/>
<proteinExistence type="predicted"/>
<name>A0A2G1WGZ1_9EURY</name>
<organism evidence="1 2">
    <name type="scientific">Halorubrum persicum</name>
    <dbReference type="NCBI Taxonomy" id="1383844"/>
    <lineage>
        <taxon>Archaea</taxon>
        <taxon>Methanobacteriati</taxon>
        <taxon>Methanobacteriota</taxon>
        <taxon>Stenosarchaea group</taxon>
        <taxon>Halobacteria</taxon>
        <taxon>Halobacteriales</taxon>
        <taxon>Haloferacaceae</taxon>
        <taxon>Halorubrum</taxon>
    </lineage>
</organism>
<keyword evidence="2" id="KW-1185">Reference proteome</keyword>
<accession>A0A2G1WGZ1</accession>